<proteinExistence type="predicted"/>
<keyword evidence="1" id="KW-0812">Transmembrane</keyword>
<keyword evidence="3" id="KW-1185">Reference proteome</keyword>
<name>A0ABY9YTZ9_9GAMM</name>
<evidence type="ECO:0008006" key="4">
    <source>
        <dbReference type="Google" id="ProtNLM"/>
    </source>
</evidence>
<gene>
    <name evidence="2" type="ORF">PDM29_07225</name>
</gene>
<protein>
    <recommendedName>
        <fullName evidence="4">Transmembrane protein</fullName>
    </recommendedName>
</protein>
<reference evidence="2 3" key="1">
    <citation type="submission" date="2022-12" db="EMBL/GenBank/DDBJ databases">
        <title>Two new species, Stenotrophomonas aracearum and Stenotrophomonas oahuensis, isolated from Anthurium (Araceae family) in Hawaii.</title>
        <authorList>
            <person name="Chunag S.C."/>
            <person name="Dobhal S."/>
            <person name="Alvarez A."/>
            <person name="Arif M."/>
        </authorList>
    </citation>
    <scope>NUCLEOTIDE SEQUENCE [LARGE SCALE GENOMIC DNA]</scope>
    <source>
        <strain evidence="2 3">A5586</strain>
    </source>
</reference>
<keyword evidence="1" id="KW-1133">Transmembrane helix</keyword>
<sequence length="88" mass="10044">MYWLFLLLSLGCFAFAIKTPSTGMMMLWLGGALLFLLAWIRGRYVATFGEVQRDIATAIDPIELRRLREQAQARRDADRDPDDLPPSL</sequence>
<organism evidence="2 3">
    <name type="scientific">Stenotrophomonas oahuensis</name>
    <dbReference type="NCBI Taxonomy" id="3003271"/>
    <lineage>
        <taxon>Bacteria</taxon>
        <taxon>Pseudomonadati</taxon>
        <taxon>Pseudomonadota</taxon>
        <taxon>Gammaproteobacteria</taxon>
        <taxon>Lysobacterales</taxon>
        <taxon>Lysobacteraceae</taxon>
        <taxon>Stenotrophomonas</taxon>
    </lineage>
</organism>
<evidence type="ECO:0000256" key="1">
    <source>
        <dbReference type="SAM" id="Phobius"/>
    </source>
</evidence>
<feature type="transmembrane region" description="Helical" evidence="1">
    <location>
        <begin position="26"/>
        <end position="44"/>
    </location>
</feature>
<accession>A0ABY9YTZ9</accession>
<dbReference type="Proteomes" id="UP001302072">
    <property type="component" value="Chromosome"/>
</dbReference>
<dbReference type="RefSeq" id="WP_311193175.1">
    <property type="nucleotide sequence ID" value="NZ_CP115541.1"/>
</dbReference>
<dbReference type="EMBL" id="CP115541">
    <property type="protein sequence ID" value="WNH54061.1"/>
    <property type="molecule type" value="Genomic_DNA"/>
</dbReference>
<evidence type="ECO:0000313" key="3">
    <source>
        <dbReference type="Proteomes" id="UP001302072"/>
    </source>
</evidence>
<keyword evidence="1" id="KW-0472">Membrane</keyword>
<evidence type="ECO:0000313" key="2">
    <source>
        <dbReference type="EMBL" id="WNH54061.1"/>
    </source>
</evidence>